<dbReference type="Pfam" id="PF01535">
    <property type="entry name" value="PPR"/>
    <property type="match status" value="2"/>
</dbReference>
<feature type="compositionally biased region" description="Basic and acidic residues" evidence="6">
    <location>
        <begin position="158"/>
        <end position="171"/>
    </location>
</feature>
<dbReference type="EMBL" id="KN825149">
    <property type="protein sequence ID" value="KIK93846.1"/>
    <property type="molecule type" value="Genomic_DNA"/>
</dbReference>
<dbReference type="InterPro" id="IPR002885">
    <property type="entry name" value="PPR_rpt"/>
</dbReference>
<evidence type="ECO:0000256" key="6">
    <source>
        <dbReference type="SAM" id="MobiDB-lite"/>
    </source>
</evidence>
<dbReference type="PANTHER" id="PTHR47447:SF17">
    <property type="entry name" value="OS12G0638900 PROTEIN"/>
    <property type="match status" value="1"/>
</dbReference>
<dbReference type="NCBIfam" id="TIGR00756">
    <property type="entry name" value="PPR"/>
    <property type="match status" value="3"/>
</dbReference>
<evidence type="ECO:0000313" key="8">
    <source>
        <dbReference type="EMBL" id="KIK93846.1"/>
    </source>
</evidence>
<feature type="repeat" description="PPR" evidence="5">
    <location>
        <begin position="1238"/>
        <end position="1272"/>
    </location>
</feature>
<feature type="compositionally biased region" description="Basic residues" evidence="6">
    <location>
        <begin position="107"/>
        <end position="119"/>
    </location>
</feature>
<dbReference type="Proteomes" id="UP000054538">
    <property type="component" value="Unassembled WGS sequence"/>
</dbReference>
<comment type="function">
    <text evidence="3">Regulates mitochondrial small subunit maturation by controlling 15S rRNA 5'-end processing. Localizes to the 5' precursor of the 15S rRNA in a position that is subsequently occupied by mS47 in the mature yeast mtSSU. Uses structure and sequence-specific RNA recognition, binding to a single-stranded region of the precursor and specifically recognizing bases -6 to -1. The exchange of Ccm1 for mS47 is coupled to the irreversible removal of precursor rRNA that is accompanied by conformational changes of the mitoribosomal proteins uS5m and mS26. These conformational changes signal completion of 5'-end rRNA processing through protection of the mature 5'-end of the 15S rRNA and stabilization of mS47. The removal of the 5' precursor together with the dissociation of Ccm1 may be catalyzed by the 5'-3' exoribonuclease Pet127. Involved in the specific removal of group I introns in mitochondrial encoded transcripts.</text>
</comment>
<feature type="region of interest" description="Disordered" evidence="6">
    <location>
        <begin position="372"/>
        <end position="394"/>
    </location>
</feature>
<feature type="compositionally biased region" description="Polar residues" evidence="6">
    <location>
        <begin position="204"/>
        <end position="219"/>
    </location>
</feature>
<organism evidence="8 9">
    <name type="scientific">Paxillus rubicundulus Ve08.2h10</name>
    <dbReference type="NCBI Taxonomy" id="930991"/>
    <lineage>
        <taxon>Eukaryota</taxon>
        <taxon>Fungi</taxon>
        <taxon>Dikarya</taxon>
        <taxon>Basidiomycota</taxon>
        <taxon>Agaricomycotina</taxon>
        <taxon>Agaricomycetes</taxon>
        <taxon>Agaricomycetidae</taxon>
        <taxon>Boletales</taxon>
        <taxon>Paxilineae</taxon>
        <taxon>Paxillaceae</taxon>
        <taxon>Paxillus</taxon>
    </lineage>
</organism>
<feature type="region of interest" description="Disordered" evidence="6">
    <location>
        <begin position="153"/>
        <end position="227"/>
    </location>
</feature>
<dbReference type="Pfam" id="PF17177">
    <property type="entry name" value="PPR_long"/>
    <property type="match status" value="1"/>
</dbReference>
<feature type="region of interest" description="Disordered" evidence="6">
    <location>
        <begin position="99"/>
        <end position="131"/>
    </location>
</feature>
<evidence type="ECO:0000256" key="1">
    <source>
        <dbReference type="ARBA" id="ARBA00006192"/>
    </source>
</evidence>
<dbReference type="HOGENOM" id="CLU_002074_1_0_1"/>
<keyword evidence="9" id="KW-1185">Reference proteome</keyword>
<comment type="subunit">
    <text evidence="4">Binds to mitochondrial small subunit 15S rRNA.</text>
</comment>
<dbReference type="InterPro" id="IPR011990">
    <property type="entry name" value="TPR-like_helical_dom_sf"/>
</dbReference>
<dbReference type="InterPro" id="IPR033443">
    <property type="entry name" value="PROP1-like_PPR_dom"/>
</dbReference>
<gene>
    <name evidence="8" type="ORF">PAXRUDRAFT_828557</name>
</gene>
<evidence type="ECO:0000256" key="3">
    <source>
        <dbReference type="ARBA" id="ARBA00044493"/>
    </source>
</evidence>
<comment type="similarity">
    <text evidence="1">Belongs to the CCM1 family.</text>
</comment>
<evidence type="ECO:0000313" key="9">
    <source>
        <dbReference type="Proteomes" id="UP000054538"/>
    </source>
</evidence>
<dbReference type="PANTHER" id="PTHR47447">
    <property type="entry name" value="OS03G0856100 PROTEIN"/>
    <property type="match status" value="1"/>
</dbReference>
<feature type="domain" description="PROP1-like PPR" evidence="7">
    <location>
        <begin position="1022"/>
        <end position="1165"/>
    </location>
</feature>
<dbReference type="STRING" id="930991.A0A0D0DVZ8"/>
<evidence type="ECO:0000259" key="7">
    <source>
        <dbReference type="Pfam" id="PF17177"/>
    </source>
</evidence>
<dbReference type="OrthoDB" id="411857at2759"/>
<feature type="repeat" description="PPR" evidence="5">
    <location>
        <begin position="1086"/>
        <end position="1116"/>
    </location>
</feature>
<sequence>MIPKVANHLFLHTSRAVALVQNQSGALRNVLQSGPAAGAGSSWGSAGTGAGPGGAKFNAGSKFYKGYTGAGRAITQANSSATQDGATKADDEKEEIKATIVTPRSSSSRHPRTLPRRHSLSLPAGRNDHEQQMDVGVLQTVQMHLRERHAFAPAAAKEQQDEIRAVQESRSPRARRNSTASHTSSDDIALLVPPTPVDQPPPITETSTSRSANTGSRPLQATKADPGETAARYNALVAQGLTPDLETYIQMILELTERDHEVQKTLQMLEYRAKRQRLSGRAIANVEQVSTAESDDERKAALLAEDNFATAIAIFEAACITPQVAPASTEAGEGRRAPLALHFPLSVYHGLLRSCAAHANVDAAIRIYTQLEARSQPSPQPSPSPIRANSSSRRPPSFYPSSLVFYHLLNTYVNAGDLTGAKEVFSEFRELTSKGLLVQSEPTLKVQIQMWNKMMEAYFRAGQPAGALRLLEMMIDGEISAKGVPPPASSTFTTIINGFCNPSPSSDVAKNGPKSDIETALSWFDRLLQQPSASRNPYEPTRNPSRPDQVSWIVMLDALAQASIGNKAYLQRLNKLFDVLVKCAPQDGLDVRVVDMLMVFDANLHFLEEVAKAREAGVQIEGMEEHAKTSLEFIARHFPNGTTSLSGNHAGSYHLANDFARAYPHFVYFGMAREGWEMAQSLVAYEGKVILKADPQSKGIPKYSRAALTNALPLAFEAAVSASSPTLAQTLPIMRLAGRLAIFPTSSIASHHLHAYLTAPVKSQQELSTPDHEMILMCALTLPVQPSTTEIPSPPRCAYTGLMGLLQAMNDAQTIFQIPSKTKTRVTEALYAHYTDSDISRFLDGLHSSFRALELPLAKRTDEQDEAPRAPTPPPMSTYPADVPPPPEHILIDADVSRHIDQWFPSHPSLTVHDGYAALQASISAKPPRYPHPASLGRLINGLGRARDIAAAHSVYSIAQQVLFSPFLSQNPTWQSQAWFQIEDHMIIAYAHAGDMEAAFTHRDRITTAGGIPSPDAYGSLIECVKDTTDDTSNAMALFAECQMLGTKPNVYLYNTIISKLAKARKADFALEMFQQMKANGSLRPSSITYGAVIAACARVGDTLAAEQLFEEMTSQANFKPRIPPYNTMMQMYTHTKPDRARVLYYFNKMTEANIQPSAHTYKLLIDAYGTIEPIDVNAMEDTFKRIESSRNVQLQGSHWAALINAYGCVLKDLDKAIGIFEAIPSHPTVKRGAVLPDSVTYESLINVLVTHKRMDLAQNYLAQLQASGVHMTAYIANLLIKGYAADGAIDEARSIFESLADPASGVAAPGNHVPHDSTSVPVSPHPISYREPSTWEAMFRAELGTGDRDRAVALLERLQQRQFPQAVYNRIRGIMLDDSVSPWGQSPQSQTLSP</sequence>
<feature type="repeat" description="PPR" evidence="5">
    <location>
        <begin position="1050"/>
        <end position="1084"/>
    </location>
</feature>
<feature type="repeat" description="PPR" evidence="5">
    <location>
        <begin position="447"/>
        <end position="481"/>
    </location>
</feature>
<dbReference type="InParanoid" id="A0A0D0DVZ8"/>
<evidence type="ECO:0000256" key="2">
    <source>
        <dbReference type="ARBA" id="ARBA00022737"/>
    </source>
</evidence>
<feature type="compositionally biased region" description="Pro residues" evidence="6">
    <location>
        <begin position="870"/>
        <end position="879"/>
    </location>
</feature>
<evidence type="ECO:0000256" key="4">
    <source>
        <dbReference type="ARBA" id="ARBA00044511"/>
    </source>
</evidence>
<name>A0A0D0DVZ8_9AGAM</name>
<feature type="region of interest" description="Disordered" evidence="6">
    <location>
        <begin position="857"/>
        <end position="879"/>
    </location>
</feature>
<dbReference type="PROSITE" id="PS51375">
    <property type="entry name" value="PPR"/>
    <property type="match status" value="4"/>
</dbReference>
<dbReference type="Gene3D" id="1.25.40.10">
    <property type="entry name" value="Tetratricopeptide repeat domain"/>
    <property type="match status" value="3"/>
</dbReference>
<evidence type="ECO:0000256" key="5">
    <source>
        <dbReference type="PROSITE-ProRule" id="PRU00708"/>
    </source>
</evidence>
<proteinExistence type="inferred from homology"/>
<accession>A0A0D0DVZ8</accession>
<feature type="compositionally biased region" description="Basic and acidic residues" evidence="6">
    <location>
        <begin position="857"/>
        <end position="868"/>
    </location>
</feature>
<protein>
    <recommendedName>
        <fullName evidence="7">PROP1-like PPR domain-containing protein</fullName>
    </recommendedName>
</protein>
<reference evidence="8 9" key="1">
    <citation type="submission" date="2014-04" db="EMBL/GenBank/DDBJ databases">
        <authorList>
            <consortium name="DOE Joint Genome Institute"/>
            <person name="Kuo A."/>
            <person name="Kohler A."/>
            <person name="Jargeat P."/>
            <person name="Nagy L.G."/>
            <person name="Floudas D."/>
            <person name="Copeland A."/>
            <person name="Barry K.W."/>
            <person name="Cichocki N."/>
            <person name="Veneault-Fourrey C."/>
            <person name="LaButti K."/>
            <person name="Lindquist E.A."/>
            <person name="Lipzen A."/>
            <person name="Lundell T."/>
            <person name="Morin E."/>
            <person name="Murat C."/>
            <person name="Sun H."/>
            <person name="Tunlid A."/>
            <person name="Henrissat B."/>
            <person name="Grigoriev I.V."/>
            <person name="Hibbett D.S."/>
            <person name="Martin F."/>
            <person name="Nordberg H.P."/>
            <person name="Cantor M.N."/>
            <person name="Hua S.X."/>
        </authorList>
    </citation>
    <scope>NUCLEOTIDE SEQUENCE [LARGE SCALE GENOMIC DNA]</scope>
    <source>
        <strain evidence="8 9">Ve08.2h10</strain>
    </source>
</reference>
<reference evidence="9" key="2">
    <citation type="submission" date="2015-01" db="EMBL/GenBank/DDBJ databases">
        <title>Evolutionary Origins and Diversification of the Mycorrhizal Mutualists.</title>
        <authorList>
            <consortium name="DOE Joint Genome Institute"/>
            <consortium name="Mycorrhizal Genomics Consortium"/>
            <person name="Kohler A."/>
            <person name="Kuo A."/>
            <person name="Nagy L.G."/>
            <person name="Floudas D."/>
            <person name="Copeland A."/>
            <person name="Barry K.W."/>
            <person name="Cichocki N."/>
            <person name="Veneault-Fourrey C."/>
            <person name="LaButti K."/>
            <person name="Lindquist E.A."/>
            <person name="Lipzen A."/>
            <person name="Lundell T."/>
            <person name="Morin E."/>
            <person name="Murat C."/>
            <person name="Riley R."/>
            <person name="Ohm R."/>
            <person name="Sun H."/>
            <person name="Tunlid A."/>
            <person name="Henrissat B."/>
            <person name="Grigoriev I.V."/>
            <person name="Hibbett D.S."/>
            <person name="Martin F."/>
        </authorList>
    </citation>
    <scope>NUCLEOTIDE SEQUENCE [LARGE SCALE GENOMIC DNA]</scope>
    <source>
        <strain evidence="9">Ve08.2h10</strain>
    </source>
</reference>
<keyword evidence="2" id="KW-0677">Repeat</keyword>
<feature type="compositionally biased region" description="Pro residues" evidence="6">
    <location>
        <begin position="193"/>
        <end position="203"/>
    </location>
</feature>